<feature type="domain" description="Exodeoxyribonuclease X-like C-terminal" evidence="1">
    <location>
        <begin position="5"/>
        <end position="32"/>
    </location>
</feature>
<evidence type="ECO:0000313" key="2">
    <source>
        <dbReference type="EMBL" id="EEY61348.1"/>
    </source>
</evidence>
<keyword evidence="3" id="KW-1185">Reference proteome</keyword>
<sequence length="143" mass="17171">MSVILEFGKYKGKALEEVYDQDASYCRWLYNQQSDESDIKQFLQGKFQDGDDSYIMRWGKHKNKSVKWIVENDKQYFNWMCKNEYIKNKCYQIIKVIRTNELWGMNTLFKKSLILRQGVLSHRPQERSHHTTIDYVACKYCSG</sequence>
<dbReference type="GeneID" id="9468965"/>
<evidence type="ECO:0000313" key="3">
    <source>
        <dbReference type="Proteomes" id="UP000006643"/>
    </source>
</evidence>
<name>D0MTQ1_PHYIT</name>
<dbReference type="eggNOG" id="ENOG502SSKZ">
    <property type="taxonomic scope" value="Eukaryota"/>
</dbReference>
<accession>D0MTQ1</accession>
<protein>
    <recommendedName>
        <fullName evidence="1">Exodeoxyribonuclease X-like C-terminal domain-containing protein</fullName>
    </recommendedName>
</protein>
<dbReference type="OrthoDB" id="162965at2759"/>
<dbReference type="Pfam" id="PF20600">
    <property type="entry name" value="ExoX-like_C"/>
    <property type="match status" value="1"/>
</dbReference>
<dbReference type="InterPro" id="IPR046768">
    <property type="entry name" value="ExoX-like_C"/>
</dbReference>
<dbReference type="VEuPathDB" id="FungiDB:PITG_01638"/>
<dbReference type="EMBL" id="DS028119">
    <property type="protein sequence ID" value="EEY61348.1"/>
    <property type="molecule type" value="Genomic_DNA"/>
</dbReference>
<proteinExistence type="predicted"/>
<organism evidence="2 3">
    <name type="scientific">Phytophthora infestans (strain T30-4)</name>
    <name type="common">Potato late blight agent</name>
    <dbReference type="NCBI Taxonomy" id="403677"/>
    <lineage>
        <taxon>Eukaryota</taxon>
        <taxon>Sar</taxon>
        <taxon>Stramenopiles</taxon>
        <taxon>Oomycota</taxon>
        <taxon>Peronosporomycetes</taxon>
        <taxon>Peronosporales</taxon>
        <taxon>Peronosporaceae</taxon>
        <taxon>Phytophthora</taxon>
    </lineage>
</organism>
<dbReference type="KEGG" id="pif:PITG_01638"/>
<evidence type="ECO:0000259" key="1">
    <source>
        <dbReference type="Pfam" id="PF20600"/>
    </source>
</evidence>
<dbReference type="OMA" id="TIDYVAC"/>
<dbReference type="HOGENOM" id="CLU_150973_0_0_1"/>
<reference evidence="3" key="1">
    <citation type="journal article" date="2009" name="Nature">
        <title>Genome sequence and analysis of the Irish potato famine pathogen Phytophthora infestans.</title>
        <authorList>
            <consortium name="The Broad Institute Genome Sequencing Platform"/>
            <person name="Haas B.J."/>
            <person name="Kamoun S."/>
            <person name="Zody M.C."/>
            <person name="Jiang R.H."/>
            <person name="Handsaker R.E."/>
            <person name="Cano L.M."/>
            <person name="Grabherr M."/>
            <person name="Kodira C.D."/>
            <person name="Raffaele S."/>
            <person name="Torto-Alalibo T."/>
            <person name="Bozkurt T.O."/>
            <person name="Ah-Fong A.M."/>
            <person name="Alvarado L."/>
            <person name="Anderson V.L."/>
            <person name="Armstrong M.R."/>
            <person name="Avrova A."/>
            <person name="Baxter L."/>
            <person name="Beynon J."/>
            <person name="Boevink P.C."/>
            <person name="Bollmann S.R."/>
            <person name="Bos J.I."/>
            <person name="Bulone V."/>
            <person name="Cai G."/>
            <person name="Cakir C."/>
            <person name="Carrington J.C."/>
            <person name="Chawner M."/>
            <person name="Conti L."/>
            <person name="Costanzo S."/>
            <person name="Ewan R."/>
            <person name="Fahlgren N."/>
            <person name="Fischbach M.A."/>
            <person name="Fugelstad J."/>
            <person name="Gilroy E.M."/>
            <person name="Gnerre S."/>
            <person name="Green P.J."/>
            <person name="Grenville-Briggs L.J."/>
            <person name="Griffith J."/>
            <person name="Grunwald N.J."/>
            <person name="Horn K."/>
            <person name="Horner N.R."/>
            <person name="Hu C.H."/>
            <person name="Huitema E."/>
            <person name="Jeong D.H."/>
            <person name="Jones A.M."/>
            <person name="Jones J.D."/>
            <person name="Jones R.W."/>
            <person name="Karlsson E.K."/>
            <person name="Kunjeti S.G."/>
            <person name="Lamour K."/>
            <person name="Liu Z."/>
            <person name="Ma L."/>
            <person name="Maclean D."/>
            <person name="Chibucos M.C."/>
            <person name="McDonald H."/>
            <person name="McWalters J."/>
            <person name="Meijer H.J."/>
            <person name="Morgan W."/>
            <person name="Morris P.F."/>
            <person name="Munro C.A."/>
            <person name="O'Neill K."/>
            <person name="Ospina-Giraldo M."/>
            <person name="Pinzon A."/>
            <person name="Pritchard L."/>
            <person name="Ramsahoye B."/>
            <person name="Ren Q."/>
            <person name="Restrepo S."/>
            <person name="Roy S."/>
            <person name="Sadanandom A."/>
            <person name="Savidor A."/>
            <person name="Schornack S."/>
            <person name="Schwartz D.C."/>
            <person name="Schumann U.D."/>
            <person name="Schwessinger B."/>
            <person name="Seyer L."/>
            <person name="Sharpe T."/>
            <person name="Silvar C."/>
            <person name="Song J."/>
            <person name="Studholme D.J."/>
            <person name="Sykes S."/>
            <person name="Thines M."/>
            <person name="van de Vondervoort P.J."/>
            <person name="Phuntumart V."/>
            <person name="Wawra S."/>
            <person name="Weide R."/>
            <person name="Win J."/>
            <person name="Young C."/>
            <person name="Zhou S."/>
            <person name="Fry W."/>
            <person name="Meyers B.C."/>
            <person name="van West P."/>
            <person name="Ristaino J."/>
            <person name="Govers F."/>
            <person name="Birch P.R."/>
            <person name="Whisson S.C."/>
            <person name="Judelson H.S."/>
            <person name="Nusbaum C."/>
        </authorList>
    </citation>
    <scope>NUCLEOTIDE SEQUENCE [LARGE SCALE GENOMIC DNA]</scope>
    <source>
        <strain evidence="3">T30-4</strain>
    </source>
</reference>
<dbReference type="AlphaFoldDB" id="D0MTQ1"/>
<gene>
    <name evidence="2" type="ORF">PITG_01638</name>
</gene>
<dbReference type="Proteomes" id="UP000006643">
    <property type="component" value="Unassembled WGS sequence"/>
</dbReference>
<dbReference type="RefSeq" id="XP_002908265.1">
    <property type="nucleotide sequence ID" value="XM_002908219.1"/>
</dbReference>
<dbReference type="InParanoid" id="D0MTQ1"/>